<keyword evidence="4 7" id="KW-0285">Flavoprotein</keyword>
<dbReference type="PANTHER" id="PTHR48083">
    <property type="entry name" value="MEDIUM-CHAIN SPECIFIC ACYL-COA DEHYDROGENASE, MITOCHONDRIAL-RELATED"/>
    <property type="match status" value="1"/>
</dbReference>
<dbReference type="GO" id="GO:0070991">
    <property type="term" value="F:medium-chain fatty acyl-CoA dehydrogenase activity"/>
    <property type="evidence" value="ECO:0007669"/>
    <property type="project" value="UniProtKB-EC"/>
</dbReference>
<dbReference type="FunFam" id="2.40.110.10:FF:000002">
    <property type="entry name" value="Acyl-CoA dehydrogenase fadE12"/>
    <property type="match status" value="1"/>
</dbReference>
<evidence type="ECO:0000256" key="5">
    <source>
        <dbReference type="ARBA" id="ARBA00022827"/>
    </source>
</evidence>
<dbReference type="SUPFAM" id="SSF56645">
    <property type="entry name" value="Acyl-CoA dehydrogenase NM domain-like"/>
    <property type="match status" value="1"/>
</dbReference>
<evidence type="ECO:0000256" key="3">
    <source>
        <dbReference type="ARBA" id="ARBA00011738"/>
    </source>
</evidence>
<dbReference type="EMBL" id="FXYX01000010">
    <property type="protein sequence ID" value="SMX84187.1"/>
    <property type="molecule type" value="Genomic_DNA"/>
</dbReference>
<dbReference type="InterPro" id="IPR050741">
    <property type="entry name" value="Acyl-CoA_dehydrogenase"/>
</dbReference>
<evidence type="ECO:0000313" key="11">
    <source>
        <dbReference type="EMBL" id="SMX84187.1"/>
    </source>
</evidence>
<dbReference type="RefSeq" id="WP_101546198.1">
    <property type="nucleotide sequence ID" value="NZ_FXYX01000010.1"/>
</dbReference>
<dbReference type="Gene3D" id="1.20.140.10">
    <property type="entry name" value="Butyryl-CoA Dehydrogenase, subunit A, domain 3"/>
    <property type="match status" value="1"/>
</dbReference>
<feature type="domain" description="Acyl-CoA oxidase/dehydrogenase middle" evidence="9">
    <location>
        <begin position="134"/>
        <end position="234"/>
    </location>
</feature>
<accession>A0A2H1J9I2</accession>
<comment type="similarity">
    <text evidence="2 7">Belongs to the acyl-CoA dehydrogenase family.</text>
</comment>
<comment type="cofactor">
    <cofactor evidence="1 7">
        <name>FAD</name>
        <dbReference type="ChEBI" id="CHEBI:57692"/>
    </cofactor>
</comment>
<dbReference type="InterPro" id="IPR037069">
    <property type="entry name" value="AcylCoA_DH/ox_N_sf"/>
</dbReference>
<evidence type="ECO:0000256" key="4">
    <source>
        <dbReference type="ARBA" id="ARBA00022630"/>
    </source>
</evidence>
<dbReference type="PANTHER" id="PTHR48083:SF13">
    <property type="entry name" value="ACYL-COA DEHYDROGENASE FAMILY MEMBER 11"/>
    <property type="match status" value="1"/>
</dbReference>
<dbReference type="Gene3D" id="1.10.540.10">
    <property type="entry name" value="Acyl-CoA dehydrogenase/oxidase, N-terminal domain"/>
    <property type="match status" value="1"/>
</dbReference>
<name>A0A2H1J9I2_9MICO</name>
<keyword evidence="12" id="KW-1185">Reference proteome</keyword>
<evidence type="ECO:0000256" key="6">
    <source>
        <dbReference type="ARBA" id="ARBA00023002"/>
    </source>
</evidence>
<dbReference type="Pfam" id="PF02771">
    <property type="entry name" value="Acyl-CoA_dh_N"/>
    <property type="match status" value="1"/>
</dbReference>
<dbReference type="GO" id="GO:0005737">
    <property type="term" value="C:cytoplasm"/>
    <property type="evidence" value="ECO:0007669"/>
    <property type="project" value="TreeGrafter"/>
</dbReference>
<gene>
    <name evidence="11" type="ORF">BI49514_01777</name>
</gene>
<dbReference type="InterPro" id="IPR013786">
    <property type="entry name" value="AcylCoA_DH/ox_N"/>
</dbReference>
<sequence length="407" mass="45182">MDFAPDETTRDYQSRLNAFMDDFVYPAEPVYHRQRAEAGDPNFHPPVLEDLKREARSQGLWNLFLPYDEWGAGLTNLQYAHLAEITGRSAEIAPEAINCNAPDTGNMEVLALFGTDEHKEKWLKPLLNGEIASAFCMTEPAVASSDATNIEMSIASDGDDYVLNGRKWFASNALHANCQVFIVMGKTDPNAEAHRQQSMLVVPKDTPGITVVRGLPVFGYLDREGHAEIIFDDVRVPKTALLSGEGDGFAISQARLGPGRIHHCMRSIGMAERALDLLIDRAQERVTFGQPLADRANIQDWIAEARVEIEATRLLVLKAAWMMDTVGNKEAATEIAAIKVKAPNMALTIIDRAIQVHGGGGVTDDFPLASFYAHQRTLRLADGPDEVHKRSIARRELRRRKNARESR</sequence>
<keyword evidence="5 7" id="KW-0274">FAD</keyword>
<keyword evidence="6 7" id="KW-0560">Oxidoreductase</keyword>
<evidence type="ECO:0000313" key="12">
    <source>
        <dbReference type="Proteomes" id="UP000234382"/>
    </source>
</evidence>
<feature type="domain" description="Acyl-CoA dehydrogenase/oxidase C-terminal" evidence="8">
    <location>
        <begin position="246"/>
        <end position="395"/>
    </location>
</feature>
<evidence type="ECO:0000256" key="2">
    <source>
        <dbReference type="ARBA" id="ARBA00009347"/>
    </source>
</evidence>
<dbReference type="Gene3D" id="2.40.110.10">
    <property type="entry name" value="Butyryl-CoA Dehydrogenase, subunit A, domain 2"/>
    <property type="match status" value="1"/>
</dbReference>
<dbReference type="InterPro" id="IPR046373">
    <property type="entry name" value="Acyl-CoA_Oxase/DH_mid-dom_sf"/>
</dbReference>
<evidence type="ECO:0000256" key="7">
    <source>
        <dbReference type="RuleBase" id="RU362125"/>
    </source>
</evidence>
<dbReference type="Proteomes" id="UP000234382">
    <property type="component" value="Unassembled WGS sequence"/>
</dbReference>
<dbReference type="SUPFAM" id="SSF47203">
    <property type="entry name" value="Acyl-CoA dehydrogenase C-terminal domain-like"/>
    <property type="match status" value="1"/>
</dbReference>
<evidence type="ECO:0000259" key="9">
    <source>
        <dbReference type="Pfam" id="PF02770"/>
    </source>
</evidence>
<dbReference type="InterPro" id="IPR009075">
    <property type="entry name" value="AcylCo_DH/oxidase_C"/>
</dbReference>
<protein>
    <submittedName>
        <fullName evidence="11">Acyl-CoA dehydrogenase</fullName>
        <ecNumber evidence="11">1.3.8.7</ecNumber>
    </submittedName>
</protein>
<evidence type="ECO:0000256" key="1">
    <source>
        <dbReference type="ARBA" id="ARBA00001974"/>
    </source>
</evidence>
<evidence type="ECO:0000259" key="10">
    <source>
        <dbReference type="Pfam" id="PF02771"/>
    </source>
</evidence>
<dbReference type="EC" id="1.3.8.7" evidence="11"/>
<dbReference type="GO" id="GO:0050660">
    <property type="term" value="F:flavin adenine dinucleotide binding"/>
    <property type="evidence" value="ECO:0007669"/>
    <property type="project" value="InterPro"/>
</dbReference>
<dbReference type="Pfam" id="PF00441">
    <property type="entry name" value="Acyl-CoA_dh_1"/>
    <property type="match status" value="1"/>
</dbReference>
<dbReference type="Pfam" id="PF02770">
    <property type="entry name" value="Acyl-CoA_dh_M"/>
    <property type="match status" value="1"/>
</dbReference>
<proteinExistence type="inferred from homology"/>
<dbReference type="AlphaFoldDB" id="A0A2H1J9I2"/>
<evidence type="ECO:0000259" key="8">
    <source>
        <dbReference type="Pfam" id="PF00441"/>
    </source>
</evidence>
<dbReference type="GO" id="GO:0033539">
    <property type="term" value="P:fatty acid beta-oxidation using acyl-CoA dehydrogenase"/>
    <property type="evidence" value="ECO:0007669"/>
    <property type="project" value="TreeGrafter"/>
</dbReference>
<reference evidence="12" key="1">
    <citation type="submission" date="2017-03" db="EMBL/GenBank/DDBJ databases">
        <authorList>
            <person name="Monnet C."/>
        </authorList>
    </citation>
    <scope>NUCLEOTIDE SEQUENCE [LARGE SCALE GENOMIC DNA]</scope>
    <source>
        <strain evidence="12">ATCC 49514</strain>
    </source>
</reference>
<feature type="domain" description="Acyl-CoA dehydrogenase/oxidase N-terminal" evidence="10">
    <location>
        <begin position="8"/>
        <end position="130"/>
    </location>
</feature>
<organism evidence="11 12">
    <name type="scientific">Brevibacterium iodinum ATCC 49514</name>
    <dbReference type="NCBI Taxonomy" id="1255616"/>
    <lineage>
        <taxon>Bacteria</taxon>
        <taxon>Bacillati</taxon>
        <taxon>Actinomycetota</taxon>
        <taxon>Actinomycetes</taxon>
        <taxon>Micrococcales</taxon>
        <taxon>Brevibacteriaceae</taxon>
        <taxon>Brevibacterium</taxon>
    </lineage>
</organism>
<dbReference type="InterPro" id="IPR036250">
    <property type="entry name" value="AcylCo_DH-like_C"/>
</dbReference>
<dbReference type="InterPro" id="IPR009100">
    <property type="entry name" value="AcylCoA_DH/oxidase_NM_dom_sf"/>
</dbReference>
<comment type="subunit">
    <text evidence="3">Homodimer.</text>
</comment>
<dbReference type="InterPro" id="IPR006091">
    <property type="entry name" value="Acyl-CoA_Oxase/DH_mid-dom"/>
</dbReference>